<evidence type="ECO:0000259" key="6">
    <source>
        <dbReference type="PROSITE" id="PS51485"/>
    </source>
</evidence>
<dbReference type="GO" id="GO:0005886">
    <property type="term" value="C:plasma membrane"/>
    <property type="evidence" value="ECO:0007669"/>
    <property type="project" value="TreeGrafter"/>
</dbReference>
<dbReference type="SUPFAM" id="SSF49503">
    <property type="entry name" value="Cupredoxins"/>
    <property type="match status" value="1"/>
</dbReference>
<dbReference type="CDD" id="cd04216">
    <property type="entry name" value="Phytocyanin"/>
    <property type="match status" value="1"/>
</dbReference>
<reference evidence="8" key="1">
    <citation type="journal article" date="2020" name="Nat. Commun.">
        <title>Genome assembly of wild tea tree DASZ reveals pedigree and selection history of tea varieties.</title>
        <authorList>
            <person name="Zhang W."/>
            <person name="Zhang Y."/>
            <person name="Qiu H."/>
            <person name="Guo Y."/>
            <person name="Wan H."/>
            <person name="Zhang X."/>
            <person name="Scossa F."/>
            <person name="Alseekh S."/>
            <person name="Zhang Q."/>
            <person name="Wang P."/>
            <person name="Xu L."/>
            <person name="Schmidt M.H."/>
            <person name="Jia X."/>
            <person name="Li D."/>
            <person name="Zhu A."/>
            <person name="Guo F."/>
            <person name="Chen W."/>
            <person name="Ni D."/>
            <person name="Usadel B."/>
            <person name="Fernie A.R."/>
            <person name="Wen W."/>
        </authorList>
    </citation>
    <scope>NUCLEOTIDE SEQUENCE [LARGE SCALE GENOMIC DNA]</scope>
    <source>
        <strain evidence="8">cv. G240</strain>
    </source>
</reference>
<dbReference type="InterPro" id="IPR003245">
    <property type="entry name" value="Phytocyanin_dom"/>
</dbReference>
<dbReference type="Proteomes" id="UP000593564">
    <property type="component" value="Unassembled WGS sequence"/>
</dbReference>
<keyword evidence="8" id="KW-1185">Reference proteome</keyword>
<evidence type="ECO:0000256" key="4">
    <source>
        <dbReference type="SAM" id="Phobius"/>
    </source>
</evidence>
<dbReference type="AlphaFoldDB" id="A0A7J7HS02"/>
<keyword evidence="2" id="KW-0325">Glycoprotein</keyword>
<feature type="transmembrane region" description="Helical" evidence="4">
    <location>
        <begin position="172"/>
        <end position="192"/>
    </location>
</feature>
<keyword evidence="5" id="KW-0732">Signal</keyword>
<dbReference type="GO" id="GO:0046872">
    <property type="term" value="F:metal ion binding"/>
    <property type="evidence" value="ECO:0007669"/>
    <property type="project" value="UniProtKB-KW"/>
</dbReference>
<dbReference type="PROSITE" id="PS51485">
    <property type="entry name" value="PHYTOCYANIN"/>
    <property type="match status" value="1"/>
</dbReference>
<evidence type="ECO:0000313" key="7">
    <source>
        <dbReference type="EMBL" id="KAF5955335.1"/>
    </source>
</evidence>
<evidence type="ECO:0000256" key="5">
    <source>
        <dbReference type="SAM" id="SignalP"/>
    </source>
</evidence>
<feature type="signal peptide" evidence="5">
    <location>
        <begin position="1"/>
        <end position="23"/>
    </location>
</feature>
<protein>
    <recommendedName>
        <fullName evidence="6">Phytocyanin domain-containing protein</fullName>
    </recommendedName>
</protein>
<keyword evidence="1" id="KW-0479">Metal-binding</keyword>
<dbReference type="PANTHER" id="PTHR33021">
    <property type="entry name" value="BLUE COPPER PROTEIN"/>
    <property type="match status" value="1"/>
</dbReference>
<evidence type="ECO:0000256" key="3">
    <source>
        <dbReference type="SAM" id="MobiDB-lite"/>
    </source>
</evidence>
<keyword evidence="4" id="KW-0812">Transmembrane</keyword>
<dbReference type="InterPro" id="IPR039391">
    <property type="entry name" value="Phytocyanin-like"/>
</dbReference>
<dbReference type="InterPro" id="IPR008972">
    <property type="entry name" value="Cupredoxin"/>
</dbReference>
<proteinExistence type="predicted"/>
<evidence type="ECO:0000256" key="1">
    <source>
        <dbReference type="ARBA" id="ARBA00022723"/>
    </source>
</evidence>
<organism evidence="7 8">
    <name type="scientific">Camellia sinensis</name>
    <name type="common">Tea plant</name>
    <name type="synonym">Thea sinensis</name>
    <dbReference type="NCBI Taxonomy" id="4442"/>
    <lineage>
        <taxon>Eukaryota</taxon>
        <taxon>Viridiplantae</taxon>
        <taxon>Streptophyta</taxon>
        <taxon>Embryophyta</taxon>
        <taxon>Tracheophyta</taxon>
        <taxon>Spermatophyta</taxon>
        <taxon>Magnoliopsida</taxon>
        <taxon>eudicotyledons</taxon>
        <taxon>Gunneridae</taxon>
        <taxon>Pentapetalae</taxon>
        <taxon>asterids</taxon>
        <taxon>Ericales</taxon>
        <taxon>Theaceae</taxon>
        <taxon>Camellia</taxon>
    </lineage>
</organism>
<dbReference type="GO" id="GO:0009055">
    <property type="term" value="F:electron transfer activity"/>
    <property type="evidence" value="ECO:0007669"/>
    <property type="project" value="InterPro"/>
</dbReference>
<dbReference type="EMBL" id="JACBKZ010000003">
    <property type="protein sequence ID" value="KAF5955335.1"/>
    <property type="molecule type" value="Genomic_DNA"/>
</dbReference>
<keyword evidence="4" id="KW-0472">Membrane</keyword>
<dbReference type="FunFam" id="2.60.40.420:FF:000003">
    <property type="entry name" value="Blue copper"/>
    <property type="match status" value="1"/>
</dbReference>
<accession>A0A7J7HS02</accession>
<dbReference type="Pfam" id="PF02298">
    <property type="entry name" value="Cu_bind_like"/>
    <property type="match status" value="1"/>
</dbReference>
<evidence type="ECO:0000256" key="2">
    <source>
        <dbReference type="ARBA" id="ARBA00023180"/>
    </source>
</evidence>
<sequence>MASSCVGIVCLVIVLCSAVPSLATVYTVGDSSGWAIGVDYSTWTSGKTFTVGDSLMFNYGSGHTVDEVSGSDYKSCTVGNAINTDSSGSTSIPLKATGTRYFICGVVGHCGSGMKLSVTVTAASTTAPSGSPPSTTTPSPTTTTPSTPTTTPSTTTTTTTPSRSASSSSATLLPPFVAVVMVTLVSLSRFILS</sequence>
<gene>
    <name evidence="7" type="ORF">HYC85_008191</name>
</gene>
<feature type="region of interest" description="Disordered" evidence="3">
    <location>
        <begin position="124"/>
        <end position="169"/>
    </location>
</feature>
<dbReference type="PANTHER" id="PTHR33021:SF193">
    <property type="entry name" value="OS06G0218600 PROTEIN"/>
    <property type="match status" value="1"/>
</dbReference>
<evidence type="ECO:0000313" key="8">
    <source>
        <dbReference type="Proteomes" id="UP000593564"/>
    </source>
</evidence>
<comment type="caution">
    <text evidence="7">The sequence shown here is derived from an EMBL/GenBank/DDBJ whole genome shotgun (WGS) entry which is preliminary data.</text>
</comment>
<feature type="chain" id="PRO_5029733934" description="Phytocyanin domain-containing protein" evidence="5">
    <location>
        <begin position="24"/>
        <end position="193"/>
    </location>
</feature>
<reference evidence="7 8" key="2">
    <citation type="submission" date="2020-07" db="EMBL/GenBank/DDBJ databases">
        <title>Genome assembly of wild tea tree DASZ reveals pedigree and selection history of tea varieties.</title>
        <authorList>
            <person name="Zhang W."/>
        </authorList>
    </citation>
    <scope>NUCLEOTIDE SEQUENCE [LARGE SCALE GENOMIC DNA]</scope>
    <source>
        <strain evidence="8">cv. G240</strain>
        <tissue evidence="7">Leaf</tissue>
    </source>
</reference>
<keyword evidence="4" id="KW-1133">Transmembrane helix</keyword>
<feature type="domain" description="Phytocyanin" evidence="6">
    <location>
        <begin position="24"/>
        <end position="122"/>
    </location>
</feature>
<name>A0A7J7HS02_CAMSI</name>
<dbReference type="Gene3D" id="2.60.40.420">
    <property type="entry name" value="Cupredoxins - blue copper proteins"/>
    <property type="match status" value="1"/>
</dbReference>